<protein>
    <submittedName>
        <fullName evidence="1">Uncharacterized protein</fullName>
    </submittedName>
</protein>
<sequence length="149" mass="16585">MDSLSPMAQAKMKARQGVRHVGMEEVDVKDLVTMKSVPVDAKTMGEIMFRGNTMMNGYFNNTKATQDAFKGGWFRSGDLGVKHPDGNIELKDWSNDIIISGGENLSTIEVESVLFSHPAVLEAAVVGRPDDYWGETHICEVEGWMECEW</sequence>
<evidence type="ECO:0000313" key="2">
    <source>
        <dbReference type="Proteomes" id="UP000828048"/>
    </source>
</evidence>
<gene>
    <name evidence="1" type="ORF">Vadar_030563</name>
</gene>
<keyword evidence="2" id="KW-1185">Reference proteome</keyword>
<evidence type="ECO:0000313" key="1">
    <source>
        <dbReference type="EMBL" id="KAH7847817.1"/>
    </source>
</evidence>
<dbReference type="Proteomes" id="UP000828048">
    <property type="component" value="Chromosome 5"/>
</dbReference>
<accession>A0ACB7Y3K3</accession>
<organism evidence="1 2">
    <name type="scientific">Vaccinium darrowii</name>
    <dbReference type="NCBI Taxonomy" id="229202"/>
    <lineage>
        <taxon>Eukaryota</taxon>
        <taxon>Viridiplantae</taxon>
        <taxon>Streptophyta</taxon>
        <taxon>Embryophyta</taxon>
        <taxon>Tracheophyta</taxon>
        <taxon>Spermatophyta</taxon>
        <taxon>Magnoliopsida</taxon>
        <taxon>eudicotyledons</taxon>
        <taxon>Gunneridae</taxon>
        <taxon>Pentapetalae</taxon>
        <taxon>asterids</taxon>
        <taxon>Ericales</taxon>
        <taxon>Ericaceae</taxon>
        <taxon>Vaccinioideae</taxon>
        <taxon>Vaccinieae</taxon>
        <taxon>Vaccinium</taxon>
    </lineage>
</organism>
<comment type="caution">
    <text evidence="1">The sequence shown here is derived from an EMBL/GenBank/DDBJ whole genome shotgun (WGS) entry which is preliminary data.</text>
</comment>
<name>A0ACB7Y3K3_9ERIC</name>
<dbReference type="EMBL" id="CM037155">
    <property type="protein sequence ID" value="KAH7847817.1"/>
    <property type="molecule type" value="Genomic_DNA"/>
</dbReference>
<reference evidence="1 2" key="1">
    <citation type="journal article" date="2021" name="Hortic Res">
        <title>High-quality reference genome and annotation aids understanding of berry development for evergreen blueberry (Vaccinium darrowii).</title>
        <authorList>
            <person name="Yu J."/>
            <person name="Hulse-Kemp A.M."/>
            <person name="Babiker E."/>
            <person name="Staton M."/>
        </authorList>
    </citation>
    <scope>NUCLEOTIDE SEQUENCE [LARGE SCALE GENOMIC DNA]</scope>
    <source>
        <strain evidence="2">cv. NJ 8807/NJ 8810</strain>
        <tissue evidence="1">Young leaf</tissue>
    </source>
</reference>
<proteinExistence type="predicted"/>